<dbReference type="Pfam" id="PF00144">
    <property type="entry name" value="Beta-lactamase"/>
    <property type="match status" value="1"/>
</dbReference>
<keyword evidence="4" id="KW-1185">Reference proteome</keyword>
<gene>
    <name evidence="3" type="primary">pbpE_2</name>
    <name evidence="3" type="ORF">AQUSIP_17970</name>
</gene>
<dbReference type="InterPro" id="IPR001466">
    <property type="entry name" value="Beta-lactam-related"/>
</dbReference>
<dbReference type="SUPFAM" id="SSF56601">
    <property type="entry name" value="beta-lactamase/transpeptidase-like"/>
    <property type="match status" value="1"/>
</dbReference>
<protein>
    <submittedName>
        <fullName evidence="3">Penicillin-binding protein 4</fullName>
    </submittedName>
</protein>
<evidence type="ECO:0000313" key="3">
    <source>
        <dbReference type="EMBL" id="VVC76484.1"/>
    </source>
</evidence>
<dbReference type="PANTHER" id="PTHR46825">
    <property type="entry name" value="D-ALANYL-D-ALANINE-CARBOXYPEPTIDASE/ENDOPEPTIDASE AMPH"/>
    <property type="match status" value="1"/>
</dbReference>
<evidence type="ECO:0000259" key="2">
    <source>
        <dbReference type="Pfam" id="PF00144"/>
    </source>
</evidence>
<organism evidence="3 4">
    <name type="scientific">Aquicella siphonis</name>
    <dbReference type="NCBI Taxonomy" id="254247"/>
    <lineage>
        <taxon>Bacteria</taxon>
        <taxon>Pseudomonadati</taxon>
        <taxon>Pseudomonadota</taxon>
        <taxon>Gammaproteobacteria</taxon>
        <taxon>Legionellales</taxon>
        <taxon>Coxiellaceae</taxon>
        <taxon>Aquicella</taxon>
    </lineage>
</organism>
<keyword evidence="1" id="KW-1133">Transmembrane helix</keyword>
<dbReference type="EMBL" id="LR699119">
    <property type="protein sequence ID" value="VVC76484.1"/>
    <property type="molecule type" value="Genomic_DNA"/>
</dbReference>
<dbReference type="Proteomes" id="UP000324194">
    <property type="component" value="Chromosome 1"/>
</dbReference>
<dbReference type="OrthoDB" id="9799367at2"/>
<keyword evidence="1" id="KW-0812">Transmembrane</keyword>
<dbReference type="PANTHER" id="PTHR46825:SF7">
    <property type="entry name" value="D-ALANYL-D-ALANINE CARBOXYPEPTIDASE"/>
    <property type="match status" value="1"/>
</dbReference>
<dbReference type="Gene3D" id="3.40.710.10">
    <property type="entry name" value="DD-peptidase/beta-lactamase superfamily"/>
    <property type="match status" value="1"/>
</dbReference>
<dbReference type="AlphaFoldDB" id="A0A5E4PHU5"/>
<feature type="domain" description="Beta-lactamase-related" evidence="2">
    <location>
        <begin position="88"/>
        <end position="396"/>
    </location>
</feature>
<dbReference type="InterPro" id="IPR012338">
    <property type="entry name" value="Beta-lactam/transpept-like"/>
</dbReference>
<dbReference type="KEGG" id="asip:AQUSIP_17970"/>
<accession>A0A5E4PHU5</accession>
<name>A0A5E4PHU5_9COXI</name>
<keyword evidence="1" id="KW-0472">Membrane</keyword>
<evidence type="ECO:0000256" key="1">
    <source>
        <dbReference type="SAM" id="Phobius"/>
    </source>
</evidence>
<dbReference type="RefSeq" id="WP_148339804.1">
    <property type="nucleotide sequence ID" value="NZ_LR699119.1"/>
</dbReference>
<sequence length="418" mass="47040">MNNRHFVLKKNTQRTLLRCGYLSLIYLFASGCLAGASTPAFDDQINQTLASHYEKYKQDEYFSGIALSIYLPDKTKPSEIRNYFIGNVSHEPGSAKISRDTLFQIGSITKSFTAALVLQLEKPGKLSLKDTIKKWLPDYPKWSSVNLHSMLNMTSGLPNYSDTPLWNAAVYNNLSREWSDAELLAFVYPKNQFNPPLKDGYFYTNTGYILASLIAEKAAGMSIKQMYENQLFKPAGLSHTFYPVPRVDPDQQRRLAHGYNYNQYDNPALVGKDVTANSMTWARAAGGLISTSEDVIKWVKALFVDNTILDATQKSKLMELVSTQTGKPIKQTTKDDPRGFGLGVIQGFDADTVNGHYWFYEGQTLGFRALYLYKACNGIIISTIFNSSTNSENDQGGKLLIQTYKQIMTAYPEYQCKD</sequence>
<dbReference type="PROSITE" id="PS51257">
    <property type="entry name" value="PROKAR_LIPOPROTEIN"/>
    <property type="match status" value="1"/>
</dbReference>
<reference evidence="3 4" key="1">
    <citation type="submission" date="2019-08" db="EMBL/GenBank/DDBJ databases">
        <authorList>
            <person name="Guy L."/>
        </authorList>
    </citation>
    <scope>NUCLEOTIDE SEQUENCE [LARGE SCALE GENOMIC DNA]</scope>
    <source>
        <strain evidence="3 4">SGT-108</strain>
    </source>
</reference>
<evidence type="ECO:0000313" key="4">
    <source>
        <dbReference type="Proteomes" id="UP000324194"/>
    </source>
</evidence>
<feature type="transmembrane region" description="Helical" evidence="1">
    <location>
        <begin position="21"/>
        <end position="41"/>
    </location>
</feature>
<proteinExistence type="predicted"/>
<dbReference type="InterPro" id="IPR050491">
    <property type="entry name" value="AmpC-like"/>
</dbReference>